<gene>
    <name evidence="4" type="ORF">C451_13666</name>
</gene>
<dbReference type="PATRIC" id="fig|1227457.3.peg.2610"/>
<dbReference type="Proteomes" id="UP000011680">
    <property type="component" value="Unassembled WGS sequence"/>
</dbReference>
<dbReference type="SUPFAM" id="SSF54631">
    <property type="entry name" value="CBS-domain pair"/>
    <property type="match status" value="1"/>
</dbReference>
<sequence length="193" mass="21507">MAFVETVTIAAGERACGHRKSYDRAARRSSMSVRARDIMTSEVESVGPDEEISTVLTRLSRAEFNGFPVVDDGRLVGIVTQGDLVDLFQPSDRTLWIPIGFPPFIEPIDYAFDFSWDDLDVNLDLAKHAGKPISSVMTEDVVTVEPDASLDEVLSVLADAKRDINRVPVIDDEEIVGIITREDLLRTLDRERE</sequence>
<dbReference type="AlphaFoldDB" id="M0N525"/>
<dbReference type="EMBL" id="AOMF01000163">
    <property type="protein sequence ID" value="EMA51805.1"/>
    <property type="molecule type" value="Genomic_DNA"/>
</dbReference>
<dbReference type="PANTHER" id="PTHR43080:SF2">
    <property type="entry name" value="CBS DOMAIN-CONTAINING PROTEIN"/>
    <property type="match status" value="1"/>
</dbReference>
<evidence type="ECO:0000256" key="2">
    <source>
        <dbReference type="PROSITE-ProRule" id="PRU00703"/>
    </source>
</evidence>
<organism evidence="4 5">
    <name type="scientific">Halococcus thailandensis JCM 13552</name>
    <dbReference type="NCBI Taxonomy" id="1227457"/>
    <lineage>
        <taxon>Archaea</taxon>
        <taxon>Methanobacteriati</taxon>
        <taxon>Methanobacteriota</taxon>
        <taxon>Stenosarchaea group</taxon>
        <taxon>Halobacteria</taxon>
        <taxon>Halobacteriales</taxon>
        <taxon>Halococcaceae</taxon>
        <taxon>Halococcus</taxon>
    </lineage>
</organism>
<evidence type="ECO:0000259" key="3">
    <source>
        <dbReference type="PROSITE" id="PS51371"/>
    </source>
</evidence>
<feature type="domain" description="CBS" evidence="3">
    <location>
        <begin position="39"/>
        <end position="95"/>
    </location>
</feature>
<dbReference type="Gene3D" id="3.10.580.10">
    <property type="entry name" value="CBS-domain"/>
    <property type="match status" value="1"/>
</dbReference>
<dbReference type="InterPro" id="IPR000644">
    <property type="entry name" value="CBS_dom"/>
</dbReference>
<dbReference type="PANTHER" id="PTHR43080">
    <property type="entry name" value="CBS DOMAIN-CONTAINING PROTEIN CBSX3, MITOCHONDRIAL"/>
    <property type="match status" value="1"/>
</dbReference>
<proteinExistence type="predicted"/>
<dbReference type="Pfam" id="PF00571">
    <property type="entry name" value="CBS"/>
    <property type="match status" value="2"/>
</dbReference>
<keyword evidence="5" id="KW-1185">Reference proteome</keyword>
<keyword evidence="1 2" id="KW-0129">CBS domain</keyword>
<protein>
    <submittedName>
        <fullName evidence="4">CBS domain containing membrane protein</fullName>
    </submittedName>
</protein>
<dbReference type="eggNOG" id="arCOG00607">
    <property type="taxonomic scope" value="Archaea"/>
</dbReference>
<dbReference type="InterPro" id="IPR051257">
    <property type="entry name" value="Diverse_CBS-Domain"/>
</dbReference>
<evidence type="ECO:0000313" key="5">
    <source>
        <dbReference type="Proteomes" id="UP000011680"/>
    </source>
</evidence>
<accession>M0N525</accession>
<name>M0N525_9EURY</name>
<feature type="domain" description="CBS" evidence="3">
    <location>
        <begin position="137"/>
        <end position="193"/>
    </location>
</feature>
<dbReference type="InterPro" id="IPR046342">
    <property type="entry name" value="CBS_dom_sf"/>
</dbReference>
<dbReference type="STRING" id="1227457.C451_13666"/>
<dbReference type="SMART" id="SM00116">
    <property type="entry name" value="CBS"/>
    <property type="match status" value="2"/>
</dbReference>
<reference evidence="4 5" key="1">
    <citation type="journal article" date="2014" name="PLoS Genet.">
        <title>Phylogenetically driven sequencing of extremely halophilic archaea reveals strategies for static and dynamic osmo-response.</title>
        <authorList>
            <person name="Becker E.A."/>
            <person name="Seitzer P.M."/>
            <person name="Tritt A."/>
            <person name="Larsen D."/>
            <person name="Krusor M."/>
            <person name="Yao A.I."/>
            <person name="Wu D."/>
            <person name="Madern D."/>
            <person name="Eisen J.A."/>
            <person name="Darling A.E."/>
            <person name="Facciotti M.T."/>
        </authorList>
    </citation>
    <scope>NUCLEOTIDE SEQUENCE [LARGE SCALE GENOMIC DNA]</scope>
    <source>
        <strain evidence="4 5">JCM 13552</strain>
    </source>
</reference>
<dbReference type="PROSITE" id="PS51371">
    <property type="entry name" value="CBS"/>
    <property type="match status" value="2"/>
</dbReference>
<evidence type="ECO:0000313" key="4">
    <source>
        <dbReference type="EMBL" id="EMA51805.1"/>
    </source>
</evidence>
<evidence type="ECO:0000256" key="1">
    <source>
        <dbReference type="ARBA" id="ARBA00023122"/>
    </source>
</evidence>
<comment type="caution">
    <text evidence="4">The sequence shown here is derived from an EMBL/GenBank/DDBJ whole genome shotgun (WGS) entry which is preliminary data.</text>
</comment>